<dbReference type="GO" id="GO:0016020">
    <property type="term" value="C:membrane"/>
    <property type="evidence" value="ECO:0007669"/>
    <property type="project" value="UniProtKB-SubCell"/>
</dbReference>
<comment type="similarity">
    <text evidence="5">Belongs to the PRA1 family.</text>
</comment>
<name>A0A9P6JMQ9_9FUNG</name>
<evidence type="ECO:0000256" key="4">
    <source>
        <dbReference type="ARBA" id="ARBA00023136"/>
    </source>
</evidence>
<proteinExistence type="inferred from homology"/>
<dbReference type="Proteomes" id="UP000749646">
    <property type="component" value="Unassembled WGS sequence"/>
</dbReference>
<accession>A0A9P6JMQ9</accession>
<sequence>MSAASYTPLTSNPFTGGFPSSEEASAAASAASTFGLGYFRKFREERLGSLRPLSEFFDRNRFSIPHGFSAVTSRFNYNLSYFQGNYLVLFLIITAYSLFTNFRLMLCAVIAIGGSILLQKVSPDGLAIGQFRIQVSQLRTAVIAFSVILFIFSGPVGTVFWIFGASALVILGHAAVMQEGIEGEFVTVV</sequence>
<feature type="transmembrane region" description="Helical" evidence="5">
    <location>
        <begin position="138"/>
        <end position="163"/>
    </location>
</feature>
<comment type="subcellular location">
    <subcellularLocation>
        <location evidence="1 5">Membrane</location>
        <topology evidence="1 5">Multi-pass membrane protein</topology>
    </subcellularLocation>
</comment>
<evidence type="ECO:0000256" key="1">
    <source>
        <dbReference type="ARBA" id="ARBA00004141"/>
    </source>
</evidence>
<dbReference type="AlphaFoldDB" id="A0A9P6JMQ9"/>
<reference evidence="6" key="1">
    <citation type="journal article" date="2020" name="Fungal Divers.">
        <title>Resolving the Mortierellaceae phylogeny through synthesis of multi-gene phylogenetics and phylogenomics.</title>
        <authorList>
            <person name="Vandepol N."/>
            <person name="Liber J."/>
            <person name="Desiro A."/>
            <person name="Na H."/>
            <person name="Kennedy M."/>
            <person name="Barry K."/>
            <person name="Grigoriev I.V."/>
            <person name="Miller A.N."/>
            <person name="O'Donnell K."/>
            <person name="Stajich J.E."/>
            <person name="Bonito G."/>
        </authorList>
    </citation>
    <scope>NUCLEOTIDE SEQUENCE</scope>
    <source>
        <strain evidence="6">MES-2147</strain>
    </source>
</reference>
<dbReference type="GO" id="GO:0005794">
    <property type="term" value="C:Golgi apparatus"/>
    <property type="evidence" value="ECO:0007669"/>
    <property type="project" value="TreeGrafter"/>
</dbReference>
<dbReference type="Pfam" id="PF03208">
    <property type="entry name" value="PRA1"/>
    <property type="match status" value="1"/>
</dbReference>
<keyword evidence="4 5" id="KW-0472">Membrane</keyword>
<comment type="caution">
    <text evidence="6">The sequence shown here is derived from an EMBL/GenBank/DDBJ whole genome shotgun (WGS) entry which is preliminary data.</text>
</comment>
<dbReference type="PANTHER" id="PTHR19317:SF0">
    <property type="entry name" value="PRENYLATED RAB ACCEPTOR PROTEIN 1"/>
    <property type="match status" value="1"/>
</dbReference>
<dbReference type="OrthoDB" id="63113at2759"/>
<evidence type="ECO:0000256" key="3">
    <source>
        <dbReference type="ARBA" id="ARBA00022989"/>
    </source>
</evidence>
<gene>
    <name evidence="6" type="ORF">BGZ65_007055</name>
</gene>
<evidence type="ECO:0000313" key="6">
    <source>
        <dbReference type="EMBL" id="KAF9978293.1"/>
    </source>
</evidence>
<dbReference type="PANTHER" id="PTHR19317">
    <property type="entry name" value="PRENYLATED RAB ACCEPTOR 1-RELATED"/>
    <property type="match status" value="1"/>
</dbReference>
<keyword evidence="3 5" id="KW-1133">Transmembrane helix</keyword>
<evidence type="ECO:0000256" key="5">
    <source>
        <dbReference type="RuleBase" id="RU363107"/>
    </source>
</evidence>
<dbReference type="EMBL" id="JAAAHW010004133">
    <property type="protein sequence ID" value="KAF9978293.1"/>
    <property type="molecule type" value="Genomic_DNA"/>
</dbReference>
<feature type="transmembrane region" description="Helical" evidence="5">
    <location>
        <begin position="86"/>
        <end position="118"/>
    </location>
</feature>
<keyword evidence="2 5" id="KW-0812">Transmembrane</keyword>
<dbReference type="InterPro" id="IPR004895">
    <property type="entry name" value="Prenylated_rab_accept_PRA1"/>
</dbReference>
<keyword evidence="7" id="KW-1185">Reference proteome</keyword>
<evidence type="ECO:0000313" key="7">
    <source>
        <dbReference type="Proteomes" id="UP000749646"/>
    </source>
</evidence>
<organism evidence="6 7">
    <name type="scientific">Modicella reniformis</name>
    <dbReference type="NCBI Taxonomy" id="1440133"/>
    <lineage>
        <taxon>Eukaryota</taxon>
        <taxon>Fungi</taxon>
        <taxon>Fungi incertae sedis</taxon>
        <taxon>Mucoromycota</taxon>
        <taxon>Mortierellomycotina</taxon>
        <taxon>Mortierellomycetes</taxon>
        <taxon>Mortierellales</taxon>
        <taxon>Mortierellaceae</taxon>
        <taxon>Modicella</taxon>
    </lineage>
</organism>
<protein>
    <recommendedName>
        <fullName evidence="5">PRA1 family protein</fullName>
    </recommendedName>
</protein>
<evidence type="ECO:0000256" key="2">
    <source>
        <dbReference type="ARBA" id="ARBA00022692"/>
    </source>
</evidence>